<name>A0ABW1JPP2_9NOCA</name>
<dbReference type="Pfam" id="PF03583">
    <property type="entry name" value="LIP"/>
    <property type="match status" value="1"/>
</dbReference>
<dbReference type="PANTHER" id="PTHR34853">
    <property type="match status" value="1"/>
</dbReference>
<dbReference type="InterPro" id="IPR005152">
    <property type="entry name" value="Lipase_secreted"/>
</dbReference>
<proteinExistence type="predicted"/>
<comment type="caution">
    <text evidence="1">The sequence shown here is derived from an EMBL/GenBank/DDBJ whole genome shotgun (WGS) entry which is preliminary data.</text>
</comment>
<dbReference type="EMBL" id="JBHSQN010000003">
    <property type="protein sequence ID" value="MFC6011180.1"/>
    <property type="molecule type" value="Genomic_DNA"/>
</dbReference>
<evidence type="ECO:0000313" key="2">
    <source>
        <dbReference type="Proteomes" id="UP001596223"/>
    </source>
</evidence>
<dbReference type="Gene3D" id="1.10.260.130">
    <property type="match status" value="1"/>
</dbReference>
<reference evidence="2" key="1">
    <citation type="journal article" date="2019" name="Int. J. Syst. Evol. Microbiol.">
        <title>The Global Catalogue of Microorganisms (GCM) 10K type strain sequencing project: providing services to taxonomists for standard genome sequencing and annotation.</title>
        <authorList>
            <consortium name="The Broad Institute Genomics Platform"/>
            <consortium name="The Broad Institute Genome Sequencing Center for Infectious Disease"/>
            <person name="Wu L."/>
            <person name="Ma J."/>
        </authorList>
    </citation>
    <scope>NUCLEOTIDE SEQUENCE [LARGE SCALE GENOMIC DNA]</scope>
    <source>
        <strain evidence="2">CCUG 36956</strain>
    </source>
</reference>
<dbReference type="RefSeq" id="WP_378602338.1">
    <property type="nucleotide sequence ID" value="NZ_JBHSQN010000003.1"/>
</dbReference>
<gene>
    <name evidence="1" type="ORF">ACFP3H_08970</name>
</gene>
<dbReference type="PIRSF" id="PIRSF029171">
    <property type="entry name" value="Esterase_LipA"/>
    <property type="match status" value="1"/>
</dbReference>
<sequence>MRVVSHGTRWSRLAAVLAALVVLPIVSVVAGPVAHAETALVPPQDDPFYRADGSLDGVAPGTVLRTRTVGLAPTGTPLPIEATQVLYRTTGQRGEPLATVTTVIRPPGATGQPRLVSYQTAYDGLGARCNPSYTLRGGDRGVPQDTLAIASLVAAGFTVVTSDYEGPELAYGPGRLAGYATLDSIRAAETVLDAPSSTPVGMAGFSGGSIPTEFAAELAPTYAPELTIIGTAVGGFAPDLANTIDYINGKPDWPILLPFVLQGMARGYGIDLSPYLSDYGRELFARVSDRCILDLIDSHQFSGLRIEQMLRPEYQNWRSVPVLAEILDQERMGVTGDPTGPLLFFGGNSDGRGDTVMLSADQRELAVDYCRRGIAVRQEEIPGADHLAASVLFVPAAQAFLQERFDGVPFHGNCAALTR</sequence>
<organism evidence="1 2">
    <name type="scientific">Nocardia lasii</name>
    <dbReference type="NCBI Taxonomy" id="1616107"/>
    <lineage>
        <taxon>Bacteria</taxon>
        <taxon>Bacillati</taxon>
        <taxon>Actinomycetota</taxon>
        <taxon>Actinomycetes</taxon>
        <taxon>Mycobacteriales</taxon>
        <taxon>Nocardiaceae</taxon>
        <taxon>Nocardia</taxon>
    </lineage>
</organism>
<dbReference type="InterPro" id="IPR029058">
    <property type="entry name" value="AB_hydrolase_fold"/>
</dbReference>
<dbReference type="Gene3D" id="3.40.50.1820">
    <property type="entry name" value="alpha/beta hydrolase"/>
    <property type="match status" value="1"/>
</dbReference>
<evidence type="ECO:0000313" key="1">
    <source>
        <dbReference type="EMBL" id="MFC6011180.1"/>
    </source>
</evidence>
<dbReference type="SUPFAM" id="SSF53474">
    <property type="entry name" value="alpha/beta-Hydrolases"/>
    <property type="match status" value="1"/>
</dbReference>
<protein>
    <submittedName>
        <fullName evidence="1">Lipase family protein</fullName>
    </submittedName>
</protein>
<dbReference type="Proteomes" id="UP001596223">
    <property type="component" value="Unassembled WGS sequence"/>
</dbReference>
<accession>A0ABW1JPP2</accession>
<dbReference type="PANTHER" id="PTHR34853:SF1">
    <property type="entry name" value="LIPASE 5"/>
    <property type="match status" value="1"/>
</dbReference>
<keyword evidence="2" id="KW-1185">Reference proteome</keyword>